<sequence length="180" mass="20451">MGHVPSWMLQSAHNYLKAAEVLDTQNLPHVAQVNAAIGMEILLKSFICVPDHHQGTSGETWKLDSVALAKAHQYLKSVAKTFRRTPDKHDLLTLFHAIPAAVRSSLALNSQEESFERYRDVFTNSRYPYESNSWKFSDPELMKLLRWTLANVVGYYKEHGCEEPFVLDYIAEVQAQASAE</sequence>
<gene>
    <name evidence="1" type="ORF">PS645_05277</name>
</gene>
<evidence type="ECO:0000313" key="2">
    <source>
        <dbReference type="Proteomes" id="UP000325607"/>
    </source>
</evidence>
<name>A0A5E6XDL3_PSEFL</name>
<dbReference type="EMBL" id="CABVGX010000077">
    <property type="protein sequence ID" value="VVN38884.1"/>
    <property type="molecule type" value="Genomic_DNA"/>
</dbReference>
<reference evidence="1 2" key="1">
    <citation type="submission" date="2019-09" db="EMBL/GenBank/DDBJ databases">
        <authorList>
            <person name="Chandra G."/>
            <person name="Truman W A."/>
        </authorList>
    </citation>
    <scope>NUCLEOTIDE SEQUENCE [LARGE SCALE GENOMIC DNA]</scope>
    <source>
        <strain evidence="1">PS645</strain>
    </source>
</reference>
<protein>
    <submittedName>
        <fullName evidence="1">Uncharacterized protein</fullName>
    </submittedName>
</protein>
<evidence type="ECO:0000313" key="1">
    <source>
        <dbReference type="EMBL" id="VVN38884.1"/>
    </source>
</evidence>
<organism evidence="1 2">
    <name type="scientific">Pseudomonas fluorescens</name>
    <dbReference type="NCBI Taxonomy" id="294"/>
    <lineage>
        <taxon>Bacteria</taxon>
        <taxon>Pseudomonadati</taxon>
        <taxon>Pseudomonadota</taxon>
        <taxon>Gammaproteobacteria</taxon>
        <taxon>Pseudomonadales</taxon>
        <taxon>Pseudomonadaceae</taxon>
        <taxon>Pseudomonas</taxon>
    </lineage>
</organism>
<dbReference type="OrthoDB" id="6400268at2"/>
<proteinExistence type="predicted"/>
<dbReference type="Proteomes" id="UP000325607">
    <property type="component" value="Unassembled WGS sequence"/>
</dbReference>
<dbReference type="AlphaFoldDB" id="A0A5E6XDL3"/>
<accession>A0A5E6XDL3</accession>